<evidence type="ECO:0000259" key="8">
    <source>
        <dbReference type="Pfam" id="PF00150"/>
    </source>
</evidence>
<dbReference type="Proteomes" id="UP000183461">
    <property type="component" value="Unassembled WGS sequence"/>
</dbReference>
<dbReference type="AlphaFoldDB" id="A0A1K1NDZ7"/>
<keyword evidence="4" id="KW-0119">Carbohydrate metabolism</keyword>
<dbReference type="SUPFAM" id="SSF51445">
    <property type="entry name" value="(Trans)glycosidases"/>
    <property type="match status" value="1"/>
</dbReference>
<evidence type="ECO:0000256" key="4">
    <source>
        <dbReference type="ARBA" id="ARBA00023277"/>
    </source>
</evidence>
<feature type="domain" description="Glycoside hydrolase family 5" evidence="8">
    <location>
        <begin position="31"/>
        <end position="295"/>
    </location>
</feature>
<organism evidence="9 10">
    <name type="scientific">Ruminococcus flavefaciens</name>
    <dbReference type="NCBI Taxonomy" id="1265"/>
    <lineage>
        <taxon>Bacteria</taxon>
        <taxon>Bacillati</taxon>
        <taxon>Bacillota</taxon>
        <taxon>Clostridia</taxon>
        <taxon>Eubacteriales</taxon>
        <taxon>Oscillospiraceae</taxon>
        <taxon>Ruminococcus</taxon>
    </lineage>
</organism>
<keyword evidence="3" id="KW-0136">Cellulose degradation</keyword>
<dbReference type="PROSITE" id="PS00659">
    <property type="entry name" value="GLYCOSYL_HYDROL_F5"/>
    <property type="match status" value="1"/>
</dbReference>
<dbReference type="EMBL" id="FPIP01000004">
    <property type="protein sequence ID" value="SFW33477.1"/>
    <property type="molecule type" value="Genomic_DNA"/>
</dbReference>
<dbReference type="Gene3D" id="3.20.20.80">
    <property type="entry name" value="Glycosidases"/>
    <property type="match status" value="1"/>
</dbReference>
<dbReference type="GO" id="GO:0030245">
    <property type="term" value="P:cellulose catabolic process"/>
    <property type="evidence" value="ECO:0007669"/>
    <property type="project" value="UniProtKB-KW"/>
</dbReference>
<evidence type="ECO:0000256" key="5">
    <source>
        <dbReference type="ARBA" id="ARBA00023295"/>
    </source>
</evidence>
<dbReference type="PANTHER" id="PTHR31297">
    <property type="entry name" value="GLUCAN ENDO-1,6-BETA-GLUCOSIDASE B"/>
    <property type="match status" value="1"/>
</dbReference>
<sequence>MKKMIGFNKGVNFGGWLSQCDYSKEHLDTFITENDFKIAASWGIDHIRVPFDYNILENKDGSYREEGFAYLTMAVNACRANGLNLILDLHKTAGFSFDYYGEDENGFFDSEEYQERFYRLWEEVARRYGKLVPNVAFELLNEVTDASFIDAWNRIAKECIRRIRAIAPDIIILVGSYYNNSASTVQYLDEPYDENVFYNMHCYEPLKFTHQGAYWTDAIIPEERMAFEESVTSEEYFEELFSTAVAKAENHGTGLYCGEYGCIDVVSPEDTVKWYRTINAVFRKHDIGRAAWNYKRMDFGLSDDRLNGVHDELVKLL</sequence>
<keyword evidence="5 7" id="KW-0326">Glycosidase</keyword>
<dbReference type="RefSeq" id="WP_072300161.1">
    <property type="nucleotide sequence ID" value="NZ_FPIP01000004.1"/>
</dbReference>
<evidence type="ECO:0000256" key="1">
    <source>
        <dbReference type="ARBA" id="ARBA00005641"/>
    </source>
</evidence>
<dbReference type="PANTHER" id="PTHR31297:SF41">
    <property type="entry name" value="ENDOGLUCANASE, PUTATIVE (AFU_ORTHOLOGUE AFUA_5G01830)-RELATED"/>
    <property type="match status" value="1"/>
</dbReference>
<evidence type="ECO:0000256" key="2">
    <source>
        <dbReference type="ARBA" id="ARBA00022801"/>
    </source>
</evidence>
<dbReference type="InterPro" id="IPR050386">
    <property type="entry name" value="Glycosyl_hydrolase_5"/>
</dbReference>
<dbReference type="Pfam" id="PF00150">
    <property type="entry name" value="Cellulase"/>
    <property type="match status" value="1"/>
</dbReference>
<comment type="similarity">
    <text evidence="1 7">Belongs to the glycosyl hydrolase 5 (cellulase A) family.</text>
</comment>
<reference evidence="9 10" key="1">
    <citation type="submission" date="2016-11" db="EMBL/GenBank/DDBJ databases">
        <authorList>
            <person name="Jaros S."/>
            <person name="Januszkiewicz K."/>
            <person name="Wedrychowicz H."/>
        </authorList>
    </citation>
    <scope>NUCLEOTIDE SEQUENCE [LARGE SCALE GENOMIC DNA]</scope>
    <source>
        <strain evidence="9 10">YL228</strain>
    </source>
</reference>
<name>A0A1K1NDZ7_RUMFL</name>
<proteinExistence type="inferred from homology"/>
<protein>
    <submittedName>
        <fullName evidence="9">Aryl-phospho-beta-D-glucosidase BglC, GH1 family</fullName>
    </submittedName>
</protein>
<dbReference type="GO" id="GO:0009986">
    <property type="term" value="C:cell surface"/>
    <property type="evidence" value="ECO:0007669"/>
    <property type="project" value="TreeGrafter"/>
</dbReference>
<dbReference type="InterPro" id="IPR018087">
    <property type="entry name" value="Glyco_hydro_5_CS"/>
</dbReference>
<evidence type="ECO:0000256" key="6">
    <source>
        <dbReference type="ARBA" id="ARBA00023326"/>
    </source>
</evidence>
<accession>A0A1K1NDZ7</accession>
<evidence type="ECO:0000256" key="3">
    <source>
        <dbReference type="ARBA" id="ARBA00023001"/>
    </source>
</evidence>
<dbReference type="InterPro" id="IPR001547">
    <property type="entry name" value="Glyco_hydro_5"/>
</dbReference>
<dbReference type="GO" id="GO:0005576">
    <property type="term" value="C:extracellular region"/>
    <property type="evidence" value="ECO:0007669"/>
    <property type="project" value="TreeGrafter"/>
</dbReference>
<dbReference type="InterPro" id="IPR017853">
    <property type="entry name" value="GH"/>
</dbReference>
<evidence type="ECO:0000256" key="7">
    <source>
        <dbReference type="RuleBase" id="RU361153"/>
    </source>
</evidence>
<evidence type="ECO:0000313" key="10">
    <source>
        <dbReference type="Proteomes" id="UP000183461"/>
    </source>
</evidence>
<keyword evidence="6" id="KW-0624">Polysaccharide degradation</keyword>
<evidence type="ECO:0000313" key="9">
    <source>
        <dbReference type="EMBL" id="SFW33477.1"/>
    </source>
</evidence>
<gene>
    <name evidence="9" type="ORF">SAMN02910280_1885</name>
</gene>
<dbReference type="GO" id="GO:0008422">
    <property type="term" value="F:beta-glucosidase activity"/>
    <property type="evidence" value="ECO:0007669"/>
    <property type="project" value="TreeGrafter"/>
</dbReference>
<keyword evidence="2 7" id="KW-0378">Hydrolase</keyword>